<proteinExistence type="predicted"/>
<gene>
    <name evidence="1" type="ORF">AMECASPLE_030436</name>
</gene>
<accession>A0ABV0XUX6</accession>
<dbReference type="EMBL" id="JAHRIP010013033">
    <property type="protein sequence ID" value="MEQ2285309.1"/>
    <property type="molecule type" value="Genomic_DNA"/>
</dbReference>
<evidence type="ECO:0000313" key="1">
    <source>
        <dbReference type="EMBL" id="MEQ2285309.1"/>
    </source>
</evidence>
<organism evidence="1 2">
    <name type="scientific">Ameca splendens</name>
    <dbReference type="NCBI Taxonomy" id="208324"/>
    <lineage>
        <taxon>Eukaryota</taxon>
        <taxon>Metazoa</taxon>
        <taxon>Chordata</taxon>
        <taxon>Craniata</taxon>
        <taxon>Vertebrata</taxon>
        <taxon>Euteleostomi</taxon>
        <taxon>Actinopterygii</taxon>
        <taxon>Neopterygii</taxon>
        <taxon>Teleostei</taxon>
        <taxon>Neoteleostei</taxon>
        <taxon>Acanthomorphata</taxon>
        <taxon>Ovalentaria</taxon>
        <taxon>Atherinomorphae</taxon>
        <taxon>Cyprinodontiformes</taxon>
        <taxon>Goodeidae</taxon>
        <taxon>Ameca</taxon>
    </lineage>
</organism>
<name>A0ABV0XUX6_9TELE</name>
<comment type="caution">
    <text evidence="1">The sequence shown here is derived from an EMBL/GenBank/DDBJ whole genome shotgun (WGS) entry which is preliminary data.</text>
</comment>
<protein>
    <submittedName>
        <fullName evidence="1">Uncharacterized protein</fullName>
    </submittedName>
</protein>
<sequence length="103" mass="11828">MSATTRSQTLQDYQIRLKGFHLDKELMDHFNTNYLRFDSKDFKDEINQLKQAVFTFSLSALALNDQDVRSLQLKVPRVPVRTICPGTSSSIVQTNSLLFSIPF</sequence>
<reference evidence="1 2" key="1">
    <citation type="submission" date="2021-06" db="EMBL/GenBank/DDBJ databases">
        <authorList>
            <person name="Palmer J.M."/>
        </authorList>
    </citation>
    <scope>NUCLEOTIDE SEQUENCE [LARGE SCALE GENOMIC DNA]</scope>
    <source>
        <strain evidence="1 2">AS_MEX2019</strain>
        <tissue evidence="1">Muscle</tissue>
    </source>
</reference>
<dbReference type="Proteomes" id="UP001469553">
    <property type="component" value="Unassembled WGS sequence"/>
</dbReference>
<keyword evidence="2" id="KW-1185">Reference proteome</keyword>
<evidence type="ECO:0000313" key="2">
    <source>
        <dbReference type="Proteomes" id="UP001469553"/>
    </source>
</evidence>